<dbReference type="RefSeq" id="WP_219373665.1">
    <property type="nucleotide sequence ID" value="NZ_CP080034.1"/>
</dbReference>
<dbReference type="GeneID" id="94375978"/>
<keyword evidence="3 4" id="KW-0998">Cell outer membrane</keyword>
<dbReference type="PROSITE" id="PS52016">
    <property type="entry name" value="TONB_DEPENDENT_REC_3"/>
    <property type="match status" value="1"/>
</dbReference>
<feature type="domain" description="Secretin/TonB short N-terminal" evidence="7">
    <location>
        <begin position="64"/>
        <end position="115"/>
    </location>
</feature>
<dbReference type="Pfam" id="PF07715">
    <property type="entry name" value="Plug"/>
    <property type="match status" value="1"/>
</dbReference>
<dbReference type="EMBL" id="CP080034">
    <property type="protein sequence ID" value="QYC09310.1"/>
    <property type="molecule type" value="Genomic_DNA"/>
</dbReference>
<reference evidence="8 9" key="1">
    <citation type="submission" date="2021-07" db="EMBL/GenBank/DDBJ databases">
        <title>Isolation and characterization of bacteria from a gold mining with a capacity of golden bioaccumulation.</title>
        <authorList>
            <person name="Yang X.J."/>
        </authorList>
    </citation>
    <scope>NUCLEOTIDE SEQUENCE [LARGE SCALE GENOMIC DNA]</scope>
    <source>
        <strain evidence="8 9">Au29</strain>
    </source>
</reference>
<keyword evidence="6" id="KW-0732">Signal</keyword>
<evidence type="ECO:0000256" key="4">
    <source>
        <dbReference type="PROSITE-ProRule" id="PRU01360"/>
    </source>
</evidence>
<keyword evidence="5" id="KW-0798">TonB box</keyword>
<comment type="similarity">
    <text evidence="4 5">Belongs to the TonB-dependent receptor family.</text>
</comment>
<dbReference type="InterPro" id="IPR011662">
    <property type="entry name" value="Secretin/TonB_short_N"/>
</dbReference>
<sequence>MFDAISRRRGHTMTTHFRSLLLSAIVAPIAAMAGAAQAEAARDFDIGAGPLDAALVRYARQAEIQLLYTADLVDGLRTSGVTGRHAPSAALDRLLSGTGIVWSRSRPGVIVLRRAVDVRADLTDAADISEVLVTGSLLRGAGETPSPVTVISRAEIDARGAATAADVLTTLPQSYAGSATPGTLLALNDAQGSNSSLSTGVNLRGLGEDSTLVLINGRRIAGTGSRGEFADLSTIPGAALERVDVLLDGASAIYGSDAVGGVVNVILKRNFDGHESRVRVAAAQGGAEDVLASHLFGKGWSSGSALLSYEYQHSNALNSADRPYTATGDLRPWGGLDYRNIYGVPANIARFDAGLGAYVSAYAIRPGADGIARSPADFSAGQSNLYNRREGMDLIPEQERQTVYARARQAFGDHVEISGDVRFSERNYDYASISAGGLYTVTNANPWFVSPNGSTSHLIAYDFGREIGPTKRTGRSRSFATTLGADINLTPDWSLDLYGSWAEEASFGAQENQINTTFLNEALGSIADNPLTSYSPARDGYLNLFGSGAANGREVLDFISQGYDRNWARSRVETVNALINGTAMTLPGGPLQVATGFNYRREVLRNRGASFKSGLTPIEGLTRIRDREIYAAFVELRAPLFGVPNAAPGLRRLELSLAARTESYSDFGSTTNPKLGVIWEPFEGVTGKASWGTSFRAPALTELYEPVQIGAVNLASPTGSQLSLVRLGGNEELQPEKAKSLTVGFDIVRPSGLKFGASYFDILFDDRIGRPASSNLTTVLNNPALAPFLTFVNPSSSAADLALVQSYLANPAYLQPGQYPATAFRIILDGRWANTGELRTRGVDFTAGYGLDLGAHRIDLDIGGTYVLEYSRKLTPVASREQLADLVGFPANLRLNAAARWTRGDWSGRLGVNYVDDYRSLKGVKIDPWTTVDAQLRWSPSGWRLLEGVDLALSAQNLFDETPPFYDNPQGFGFDPANANILGRVVSLQLTKRW</sequence>
<protein>
    <submittedName>
        <fullName evidence="8">TonB-dependent receptor</fullName>
    </submittedName>
</protein>
<dbReference type="InterPro" id="IPR012910">
    <property type="entry name" value="Plug_dom"/>
</dbReference>
<dbReference type="PANTHER" id="PTHR47234">
    <property type="match status" value="1"/>
</dbReference>
<keyword evidence="4" id="KW-0812">Transmembrane</keyword>
<evidence type="ECO:0000313" key="8">
    <source>
        <dbReference type="EMBL" id="QYC09310.1"/>
    </source>
</evidence>
<comment type="subcellular location">
    <subcellularLocation>
        <location evidence="4">Cell outer membrane</location>
        <topology evidence="4">Multi-pass membrane protein</topology>
    </subcellularLocation>
</comment>
<gene>
    <name evidence="8" type="ORF">KWG56_11900</name>
</gene>
<dbReference type="Pfam" id="PF00593">
    <property type="entry name" value="TonB_dep_Rec_b-barrel"/>
    <property type="match status" value="1"/>
</dbReference>
<feature type="chain" id="PRO_5045148323" evidence="6">
    <location>
        <begin position="39"/>
        <end position="994"/>
    </location>
</feature>
<organism evidence="8 9">
    <name type="scientific">Brevundimonas nasdae</name>
    <dbReference type="NCBI Taxonomy" id="172043"/>
    <lineage>
        <taxon>Bacteria</taxon>
        <taxon>Pseudomonadati</taxon>
        <taxon>Pseudomonadota</taxon>
        <taxon>Alphaproteobacteria</taxon>
        <taxon>Caulobacterales</taxon>
        <taxon>Caulobacteraceae</taxon>
        <taxon>Brevundimonas</taxon>
    </lineage>
</organism>
<proteinExistence type="inferred from homology"/>
<dbReference type="Proteomes" id="UP000824334">
    <property type="component" value="Chromosome"/>
</dbReference>
<evidence type="ECO:0000259" key="7">
    <source>
        <dbReference type="SMART" id="SM00965"/>
    </source>
</evidence>
<keyword evidence="9" id="KW-1185">Reference proteome</keyword>
<dbReference type="PANTHER" id="PTHR47234:SF2">
    <property type="entry name" value="TONB-DEPENDENT RECEPTOR"/>
    <property type="match status" value="1"/>
</dbReference>
<evidence type="ECO:0000256" key="5">
    <source>
        <dbReference type="RuleBase" id="RU003357"/>
    </source>
</evidence>
<keyword evidence="1 4" id="KW-0813">Transport</keyword>
<feature type="signal peptide" evidence="6">
    <location>
        <begin position="1"/>
        <end position="38"/>
    </location>
</feature>
<keyword evidence="8" id="KW-0675">Receptor</keyword>
<dbReference type="SMART" id="SM00965">
    <property type="entry name" value="STN"/>
    <property type="match status" value="1"/>
</dbReference>
<evidence type="ECO:0000256" key="1">
    <source>
        <dbReference type="ARBA" id="ARBA00022448"/>
    </source>
</evidence>
<keyword evidence="4" id="KW-1134">Transmembrane beta strand</keyword>
<name>A0ABX8TFV1_9CAUL</name>
<evidence type="ECO:0000313" key="9">
    <source>
        <dbReference type="Proteomes" id="UP000824334"/>
    </source>
</evidence>
<evidence type="ECO:0000256" key="2">
    <source>
        <dbReference type="ARBA" id="ARBA00023136"/>
    </source>
</evidence>
<dbReference type="InterPro" id="IPR000531">
    <property type="entry name" value="Beta-barrel_TonB"/>
</dbReference>
<dbReference type="Pfam" id="PF07660">
    <property type="entry name" value="STN"/>
    <property type="match status" value="1"/>
</dbReference>
<evidence type="ECO:0000256" key="6">
    <source>
        <dbReference type="SAM" id="SignalP"/>
    </source>
</evidence>
<dbReference type="InterPro" id="IPR039426">
    <property type="entry name" value="TonB-dep_rcpt-like"/>
</dbReference>
<keyword evidence="2 4" id="KW-0472">Membrane</keyword>
<accession>A0ABX8TFV1</accession>
<evidence type="ECO:0000256" key="3">
    <source>
        <dbReference type="ARBA" id="ARBA00023237"/>
    </source>
</evidence>